<dbReference type="Gene3D" id="3.30.60.20">
    <property type="match status" value="1"/>
</dbReference>
<dbReference type="InterPro" id="IPR000008">
    <property type="entry name" value="C2_dom"/>
</dbReference>
<reference evidence="11" key="1">
    <citation type="journal article" date="2020" name="bioRxiv">
        <title>Chromosome-level reference genome of the European wasp spider Argiope bruennichi: a resource for studies on range expansion and evolutionary adaptation.</title>
        <authorList>
            <person name="Sheffer M.M."/>
            <person name="Hoppe A."/>
            <person name="Krehenwinkel H."/>
            <person name="Uhl G."/>
            <person name="Kuss A.W."/>
            <person name="Jensen L."/>
            <person name="Jensen C."/>
            <person name="Gillespie R.G."/>
            <person name="Hoff K.J."/>
            <person name="Prost S."/>
        </authorList>
    </citation>
    <scope>NUCLEOTIDE SEQUENCE</scope>
</reference>
<dbReference type="SUPFAM" id="SSF49562">
    <property type="entry name" value="C2 domain (Calcium/lipid-binding domain, CaLB)"/>
    <property type="match status" value="2"/>
</dbReference>
<dbReference type="GO" id="GO:0005516">
    <property type="term" value="F:calmodulin binding"/>
    <property type="evidence" value="ECO:0007669"/>
    <property type="project" value="TreeGrafter"/>
</dbReference>
<dbReference type="GO" id="GO:0030672">
    <property type="term" value="C:synaptic vesicle membrane"/>
    <property type="evidence" value="ECO:0007669"/>
    <property type="project" value="TreeGrafter"/>
</dbReference>
<dbReference type="FunFam" id="2.60.40.150:FF:000014">
    <property type="entry name" value="protein unc-13 homolog B"/>
    <property type="match status" value="1"/>
</dbReference>
<keyword evidence="2" id="KW-0677">Repeat</keyword>
<evidence type="ECO:0000256" key="5">
    <source>
        <dbReference type="ARBA" id="ARBA00022837"/>
    </source>
</evidence>
<feature type="region of interest" description="Disordered" evidence="6">
    <location>
        <begin position="1001"/>
        <end position="1143"/>
    </location>
</feature>
<feature type="compositionally biased region" description="Polar residues" evidence="6">
    <location>
        <begin position="1172"/>
        <end position="1203"/>
    </location>
</feature>
<accession>A0A8T0F549</accession>
<feature type="region of interest" description="Disordered" evidence="6">
    <location>
        <begin position="649"/>
        <end position="671"/>
    </location>
</feature>
<evidence type="ECO:0000256" key="4">
    <source>
        <dbReference type="ARBA" id="ARBA00022833"/>
    </source>
</evidence>
<dbReference type="PRINTS" id="PR00360">
    <property type="entry name" value="C2DOMAIN"/>
</dbReference>
<dbReference type="GO" id="GO:0005509">
    <property type="term" value="F:calcium ion binding"/>
    <property type="evidence" value="ECO:0007669"/>
    <property type="project" value="InterPro"/>
</dbReference>
<dbReference type="GO" id="GO:0005543">
    <property type="term" value="F:phospholipid binding"/>
    <property type="evidence" value="ECO:0007669"/>
    <property type="project" value="InterPro"/>
</dbReference>
<dbReference type="SUPFAM" id="SSF57889">
    <property type="entry name" value="Cysteine-rich domain"/>
    <property type="match status" value="1"/>
</dbReference>
<feature type="region of interest" description="Disordered" evidence="6">
    <location>
        <begin position="594"/>
        <end position="635"/>
    </location>
</feature>
<feature type="domain" description="MHD2" evidence="10">
    <location>
        <begin position="2269"/>
        <end position="2421"/>
    </location>
</feature>
<feature type="region of interest" description="Disordered" evidence="6">
    <location>
        <begin position="1155"/>
        <end position="1292"/>
    </location>
</feature>
<dbReference type="FunFam" id="1.10.357.50:FF:000001">
    <property type="entry name" value="Protein unc-13 homolog B"/>
    <property type="match status" value="1"/>
</dbReference>
<feature type="compositionally biased region" description="Basic and acidic residues" evidence="6">
    <location>
        <begin position="1008"/>
        <end position="1017"/>
    </location>
</feature>
<dbReference type="GO" id="GO:0042734">
    <property type="term" value="C:presynaptic membrane"/>
    <property type="evidence" value="ECO:0007669"/>
    <property type="project" value="TreeGrafter"/>
</dbReference>
<dbReference type="GO" id="GO:0031594">
    <property type="term" value="C:neuromuscular junction"/>
    <property type="evidence" value="ECO:0007669"/>
    <property type="project" value="TreeGrafter"/>
</dbReference>
<dbReference type="PROSITE" id="PS50004">
    <property type="entry name" value="C2"/>
    <property type="match status" value="2"/>
</dbReference>
<feature type="compositionally biased region" description="Polar residues" evidence="6">
    <location>
        <begin position="896"/>
        <end position="925"/>
    </location>
</feature>
<dbReference type="Pfam" id="PF00130">
    <property type="entry name" value="C1_1"/>
    <property type="match status" value="1"/>
</dbReference>
<dbReference type="PANTHER" id="PTHR10480">
    <property type="entry name" value="PROTEIN UNC-13 HOMOLOG"/>
    <property type="match status" value="1"/>
</dbReference>
<feature type="domain" description="C2" evidence="7">
    <location>
        <begin position="1581"/>
        <end position="1705"/>
    </location>
</feature>
<dbReference type="InterPro" id="IPR037302">
    <property type="entry name" value="Unc-13_C2B"/>
</dbReference>
<dbReference type="GO" id="GO:0008270">
    <property type="term" value="F:zinc ion binding"/>
    <property type="evidence" value="ECO:0007669"/>
    <property type="project" value="UniProtKB-KW"/>
</dbReference>
<dbReference type="GO" id="GO:0061789">
    <property type="term" value="P:dense core granule priming"/>
    <property type="evidence" value="ECO:0007669"/>
    <property type="project" value="TreeGrafter"/>
</dbReference>
<dbReference type="Gene3D" id="2.60.40.150">
    <property type="entry name" value="C2 domain"/>
    <property type="match status" value="2"/>
</dbReference>
<dbReference type="Pfam" id="PF00168">
    <property type="entry name" value="C2"/>
    <property type="match status" value="2"/>
</dbReference>
<evidence type="ECO:0000259" key="7">
    <source>
        <dbReference type="PROSITE" id="PS50004"/>
    </source>
</evidence>
<dbReference type="GO" id="GO:0098831">
    <property type="term" value="C:presynaptic active zone cytoplasmic component"/>
    <property type="evidence" value="ECO:0007669"/>
    <property type="project" value="TreeGrafter"/>
</dbReference>
<dbReference type="GO" id="GO:0035249">
    <property type="term" value="P:synaptic transmission, glutamatergic"/>
    <property type="evidence" value="ECO:0007669"/>
    <property type="project" value="TreeGrafter"/>
</dbReference>
<feature type="compositionally biased region" description="Polar residues" evidence="6">
    <location>
        <begin position="501"/>
        <end position="521"/>
    </location>
</feature>
<feature type="compositionally biased region" description="Acidic residues" evidence="6">
    <location>
        <begin position="1093"/>
        <end position="1122"/>
    </location>
</feature>
<dbReference type="CDD" id="cd08395">
    <property type="entry name" value="C2C_Munc13"/>
    <property type="match status" value="1"/>
</dbReference>
<dbReference type="SMART" id="SM01145">
    <property type="entry name" value="DUF1041"/>
    <property type="match status" value="1"/>
</dbReference>
<feature type="region of interest" description="Disordered" evidence="6">
    <location>
        <begin position="366"/>
        <end position="551"/>
    </location>
</feature>
<feature type="compositionally biased region" description="Polar residues" evidence="6">
    <location>
        <begin position="660"/>
        <end position="671"/>
    </location>
</feature>
<dbReference type="InterPro" id="IPR027080">
    <property type="entry name" value="Unc-13"/>
</dbReference>
<reference evidence="11" key="2">
    <citation type="submission" date="2020-06" db="EMBL/GenBank/DDBJ databases">
        <authorList>
            <person name="Sheffer M."/>
        </authorList>
    </citation>
    <scope>NUCLEOTIDE SEQUENCE</scope>
</reference>
<dbReference type="FunFam" id="3.30.60.20:FF:000001">
    <property type="entry name" value="Protein unc-13 homolog B"/>
    <property type="match status" value="1"/>
</dbReference>
<keyword evidence="12" id="KW-1185">Reference proteome</keyword>
<feature type="compositionally biased region" description="Polar residues" evidence="6">
    <location>
        <begin position="612"/>
        <end position="630"/>
    </location>
</feature>
<evidence type="ECO:0000256" key="1">
    <source>
        <dbReference type="ARBA" id="ARBA00022723"/>
    </source>
</evidence>
<feature type="domain" description="MHD1" evidence="9">
    <location>
        <begin position="2016"/>
        <end position="2159"/>
    </location>
</feature>
<dbReference type="PANTHER" id="PTHR10480:SF12">
    <property type="entry name" value="UNC-13, ISOFORM E"/>
    <property type="match status" value="1"/>
</dbReference>
<evidence type="ECO:0000256" key="6">
    <source>
        <dbReference type="SAM" id="MobiDB-lite"/>
    </source>
</evidence>
<feature type="domain" description="Phorbol-ester/DAG-type" evidence="8">
    <location>
        <begin position="1401"/>
        <end position="1451"/>
    </location>
</feature>
<dbReference type="GO" id="GO:0016081">
    <property type="term" value="P:synaptic vesicle docking"/>
    <property type="evidence" value="ECO:0007669"/>
    <property type="project" value="TreeGrafter"/>
</dbReference>
<evidence type="ECO:0000256" key="2">
    <source>
        <dbReference type="ARBA" id="ARBA00022737"/>
    </source>
</evidence>
<gene>
    <name evidence="11" type="ORF">HNY73_007974</name>
</gene>
<dbReference type="GO" id="GO:0017075">
    <property type="term" value="F:syntaxin-1 binding"/>
    <property type="evidence" value="ECO:0007669"/>
    <property type="project" value="TreeGrafter"/>
</dbReference>
<keyword evidence="5" id="KW-0106">Calcium</keyword>
<evidence type="ECO:0000256" key="3">
    <source>
        <dbReference type="ARBA" id="ARBA00022771"/>
    </source>
</evidence>
<dbReference type="GO" id="GO:0019992">
    <property type="term" value="F:diacylglycerol binding"/>
    <property type="evidence" value="ECO:0007669"/>
    <property type="project" value="InterPro"/>
</dbReference>
<dbReference type="SMART" id="SM00109">
    <property type="entry name" value="C1"/>
    <property type="match status" value="1"/>
</dbReference>
<feature type="region of interest" description="Disordered" evidence="6">
    <location>
        <begin position="856"/>
        <end position="925"/>
    </location>
</feature>
<organism evidence="11 12">
    <name type="scientific">Argiope bruennichi</name>
    <name type="common">Wasp spider</name>
    <name type="synonym">Aranea bruennichi</name>
    <dbReference type="NCBI Taxonomy" id="94029"/>
    <lineage>
        <taxon>Eukaryota</taxon>
        <taxon>Metazoa</taxon>
        <taxon>Ecdysozoa</taxon>
        <taxon>Arthropoda</taxon>
        <taxon>Chelicerata</taxon>
        <taxon>Arachnida</taxon>
        <taxon>Araneae</taxon>
        <taxon>Araneomorphae</taxon>
        <taxon>Entelegynae</taxon>
        <taxon>Araneoidea</taxon>
        <taxon>Araneidae</taxon>
        <taxon>Argiope</taxon>
    </lineage>
</organism>
<dbReference type="FunFam" id="1.20.58.1100:FF:000002">
    <property type="entry name" value="Unc-13, isoform C"/>
    <property type="match status" value="1"/>
</dbReference>
<dbReference type="GO" id="GO:0016082">
    <property type="term" value="P:synaptic vesicle priming"/>
    <property type="evidence" value="ECO:0007669"/>
    <property type="project" value="TreeGrafter"/>
</dbReference>
<dbReference type="InterPro" id="IPR010439">
    <property type="entry name" value="MUN_dom"/>
</dbReference>
<dbReference type="InterPro" id="IPR014772">
    <property type="entry name" value="Munc13_dom-2"/>
</dbReference>
<dbReference type="PROSITE" id="PS00479">
    <property type="entry name" value="ZF_DAG_PE_1"/>
    <property type="match status" value="1"/>
</dbReference>
<evidence type="ECO:0000313" key="11">
    <source>
        <dbReference type="EMBL" id="KAF8786227.1"/>
    </source>
</evidence>
<dbReference type="Pfam" id="PF06292">
    <property type="entry name" value="MUN"/>
    <property type="match status" value="1"/>
</dbReference>
<feature type="compositionally biased region" description="Basic and acidic residues" evidence="6">
    <location>
        <begin position="859"/>
        <end position="872"/>
    </location>
</feature>
<dbReference type="PROSITE" id="PS51258">
    <property type="entry name" value="MHD1"/>
    <property type="match status" value="1"/>
</dbReference>
<dbReference type="FunFam" id="2.60.40.150:FF:000002">
    <property type="entry name" value="Protein unc-13 homolog B"/>
    <property type="match status" value="1"/>
</dbReference>
<comment type="caution">
    <text evidence="11">The sequence shown here is derived from an EMBL/GenBank/DDBJ whole genome shotgun (WGS) entry which is preliminary data.</text>
</comment>
<feature type="compositionally biased region" description="Acidic residues" evidence="6">
    <location>
        <begin position="1274"/>
        <end position="1285"/>
    </location>
</feature>
<dbReference type="PROSITE" id="PS50081">
    <property type="entry name" value="ZF_DAG_PE_2"/>
    <property type="match status" value="1"/>
</dbReference>
<evidence type="ECO:0000313" key="12">
    <source>
        <dbReference type="Proteomes" id="UP000807504"/>
    </source>
</evidence>
<protein>
    <submittedName>
        <fullName evidence="11">Protein unc-13 like protein</fullName>
    </submittedName>
</protein>
<dbReference type="EMBL" id="JABXBU010000015">
    <property type="protein sequence ID" value="KAF8786227.1"/>
    <property type="molecule type" value="Genomic_DNA"/>
</dbReference>
<feature type="domain" description="C2" evidence="7">
    <location>
        <begin position="2437"/>
        <end position="2564"/>
    </location>
</feature>
<dbReference type="SMART" id="SM00239">
    <property type="entry name" value="C2"/>
    <property type="match status" value="2"/>
</dbReference>
<name>A0A8T0F549_ARGBR</name>
<keyword evidence="1" id="KW-0479">Metal-binding</keyword>
<dbReference type="Proteomes" id="UP000807504">
    <property type="component" value="Unassembled WGS sequence"/>
</dbReference>
<keyword evidence="4" id="KW-0862">Zinc</keyword>
<dbReference type="PROSITE" id="PS51259">
    <property type="entry name" value="MHD2"/>
    <property type="match status" value="1"/>
</dbReference>
<evidence type="ECO:0000259" key="10">
    <source>
        <dbReference type="PROSITE" id="PS51259"/>
    </source>
</evidence>
<dbReference type="Gene3D" id="1.10.357.50">
    <property type="match status" value="1"/>
</dbReference>
<dbReference type="InterPro" id="IPR002219">
    <property type="entry name" value="PKC_DAG/PE"/>
</dbReference>
<dbReference type="InterPro" id="IPR035892">
    <property type="entry name" value="C2_domain_sf"/>
</dbReference>
<dbReference type="InterPro" id="IPR046349">
    <property type="entry name" value="C1-like_sf"/>
</dbReference>
<dbReference type="Gene3D" id="1.20.58.1100">
    <property type="match status" value="1"/>
</dbReference>
<dbReference type="CDD" id="cd04027">
    <property type="entry name" value="C2B_Munc13"/>
    <property type="match status" value="1"/>
</dbReference>
<feature type="compositionally biased region" description="Basic and acidic residues" evidence="6">
    <location>
        <begin position="422"/>
        <end position="438"/>
    </location>
</feature>
<dbReference type="InterPro" id="IPR014770">
    <property type="entry name" value="Munc13_1"/>
</dbReference>
<keyword evidence="3" id="KW-0863">Zinc-finger</keyword>
<feature type="compositionally biased region" description="Polar residues" evidence="6">
    <location>
        <begin position="384"/>
        <end position="400"/>
    </location>
</feature>
<evidence type="ECO:0000259" key="9">
    <source>
        <dbReference type="PROSITE" id="PS51258"/>
    </source>
</evidence>
<sequence length="2611" mass="294296">MDIVRNNSKSVSPSEYCNVYGSRVEQAVDAFMDRLGGRLGELEVELRYAWRAVDLLSQEYVKMWEKLERLEILLYEQQNVITQLMAVIKNSGEDPEEYLSSVSDPILKERLLLKHGASNELSDSDILGAFGTSEDSKYPGYQYASKYMDPSTASETSEWEGTSQGSPGYFHPDLLQYPRREIFTASDYKRYRGASPCISERDLEELDRLSANLHKASTSTTSTTAREVYRTLSNIRNSPLRKRDHGVLGDDPASSFDPDNVSQYKLSAYDDFAKASALITDVHNLDNTDSLRFTSDLVTSAKGSNDIRDSYGNIESWSESSASPKRSLGMGYYSQPPIVVAPTPPDRSVSEASNYTDVNYLGHTVEERQKGHALTPVTEISPEYATSDTAGNGESRSPESLQKLDVVSDVTTSPMSPGDPTKTVKAEVHLTDKSRISDDSPFSESLPKTSKQEQSQFHTTATNSVQKNKHRRGKELPQIPYQPCRLKKSELLTRTEPIYQKGSTNTFPPPRNQKQTKSSSPAPGRRKLPQPYIDKSGKITYDRSQGVKPATSIPDTQTLLQQKQFESLPLQAGDLQSVPIQYDSSQTSQKILVQPHKADSPQYENVDVTELSPEQNDSAKYSTENQQTCNYDKVQNEPYYVQDATDDQTYQELPPEPNDKQYSSNYYQDTDNSPYVAETYIEHNVDYQNSSYVDQPGESVEMSYDWNSQSEQNWDDSQQTSSEYRYDNEMNVAPSQQQEYLQPQHDEYGSDAYGENSQVYSEPQYAGAYQEHPYGDYSSQPEYSNETDYQQAGYNYATESHQDNYGYSSEVQQEDYTGYEGNQSLGEQSTANYFGNEDVMYPEDMGEQQVDQSMIPPEKPLREHERVAKNERFTSSTLHKGYSPQRSSKRRRQRQYSDPVTLSNTILSQTQVTSSGTITQSTKELSSSATSVAEDTSTAGGGGILSVLSSKVSKGYKMMSMPVLTKKDNVIPTSAPSTTGGSKSGSMTSLFNIGSTLDSFKLGSRSKSRSDSVKSESELSVYEEPQADITTSYPQEEPQAPPPPVRDTYSAQQPSVEEDHDVFYGTEDAQEDPYATQPDILESEYQDQKENDYQEENYQDTTEYPDDYYETQELPEEEEEFPSSERTVTFAEESKAEEQKRKKSIAAEEFASLFQTVSKVRNPPRQPEDSTESGVLTASVSNESAFFSCVSDSRQSSIAQSEYGSLGSMESVVPNDREGAKQDGGSLESYGDRGLQDGSEEVQQQVKEEPVEEGEGTAKKGKKVQFESRSPSGGEEEGAGDDAIDEDKSKKAIGSTKSKWMKLASGNALRGNSTDAVRSLWPKDGGPGDNPFYSNIDSMPDIRPRRKSIPLVSELTMAATKRNAGLTSAVPRQSLNDEELKTHVYKKTLQALIYPISSTTPHNFQPWTATSPTYCYECEGLLWGIARQGVRCTECGVKCHEKCKDLLNADCLQRAAEKSSKHGADDKANNIIMAMKERMKIRERDKPEIFELIRGVFSVESSAHTNHMKAVKQSVLDGTSKWSAKIAITAGELLLPPCKGRQTGSCGKLVIWHSFPPCSLLVFRVVYRMTFGIDPDTHIDAMEQCEDQIMEGTSKWSAKIAITVICAQGLIAKDKSGTSDPYVTVQVGKTKKRTRTMPQDLNPVWNEKFYFECHNSSDRIKVRVWDEDNDLKSKLRQKLTRESDDFLGQTIIEVRTLSGEMDVWYNLEKRTDKSAVSGAIRLHISVEIKGEEKVAPYHVQYTCLHENLFHYLCEQNENGDVKLPEAKGDDAWKVYFDQPAQDIVDEFAMRYGIESIYQAMTHFHCLSTKYMCQGVPAVMSTLLANINAYYAHTAASSAVSASDRFAASNFGKEKFVKLLDQLHNSLRIDLSMYRNNFPASSPEKLQDLKSTVDLLTSITFFRMKVQELSSPPRASTVVKDCVKACLRSTFQFLFDNCYDLYSREFQVDPQEKNREAGEDHGPMNMYSLDFWHKLIALMVSVIEEDRNSYTPVLNQFPQELNVGQLSAATMWSLFAVDMKYALEEHEVRRLCKSSLYMNLHFKVKWFYNNYVKDVPPYKDTVPEYPAWYEPFVMQWLNENDDVSLEYLNSAFLRDKKDGFQQSSEHALFSNSVVDVFTQLTQCFDVISKLECPDPELVKRYMKRFAKTIVKVLTAYADIVKKEFPNFISQEKTACILMNNIQQLRVQLEKMFESMGGEKLDEEAAGILNDLQQQLNTVLDDLSVVFSKSLEGTIRQSMQELSALLSAVKGTGQVSMTQVSQRNEVMAEADHVLHPLMDILDGKLSMFYQVCERTVLKRLLKELWKIVITTMEKIVVLPPISEKNVILPNLPNAKIEDMGRLLRNHVTATTKLPSALGVMVEKNLTPKQCAVLDMALDTIKQYFHANGNGLKKNFLDKSAELQSLRYALSLYTQTTDTLIKTFVTTQLKQDAPTAEEGSVGEVSIQVDLFTHPGTGEHKITVKVVAANDLKWPSTSMFRPFVEVNLIGPHLSDKRRKHATKSKNNNWSPKYNETFHFIIGNEEEPSSFELHICVKDYCFAREDRLVGVAVMQLRDIIEQGSCACWLPLGRRVNMDETGWTVLRILSQRTNDEVAREFVKLKSEVRNDENIPVQ</sequence>
<feature type="compositionally biased region" description="Polar residues" evidence="6">
    <location>
        <begin position="440"/>
        <end position="466"/>
    </location>
</feature>
<dbReference type="GO" id="GO:0099525">
    <property type="term" value="P:presynaptic dense core vesicle exocytosis"/>
    <property type="evidence" value="ECO:0007669"/>
    <property type="project" value="TreeGrafter"/>
</dbReference>
<evidence type="ECO:0000259" key="8">
    <source>
        <dbReference type="PROSITE" id="PS50081"/>
    </source>
</evidence>
<proteinExistence type="predicted"/>
<dbReference type="GO" id="GO:0043195">
    <property type="term" value="C:terminal bouton"/>
    <property type="evidence" value="ECO:0007669"/>
    <property type="project" value="TreeGrafter"/>
</dbReference>